<keyword evidence="2" id="KW-0238">DNA-binding</keyword>
<dbReference type="PANTHER" id="PTHR11019">
    <property type="entry name" value="HTH-TYPE TRANSCRIPTIONAL REGULATOR NIMR"/>
    <property type="match status" value="1"/>
</dbReference>
<dbReference type="Pfam" id="PF12833">
    <property type="entry name" value="HTH_18"/>
    <property type="match status" value="1"/>
</dbReference>
<reference evidence="5 6" key="1">
    <citation type="submission" date="2018-05" db="EMBL/GenBank/DDBJ databases">
        <title>Genome Sequence of an Efficient Indole-Degrading Bacterium, Alcaligenes sp.YBY.</title>
        <authorList>
            <person name="Yang B."/>
        </authorList>
    </citation>
    <scope>NUCLEOTIDE SEQUENCE [LARGE SCALE GENOMIC DNA]</scope>
    <source>
        <strain evidence="5 6">YBY</strain>
    </source>
</reference>
<reference evidence="5 6" key="2">
    <citation type="submission" date="2018-05" db="EMBL/GenBank/DDBJ databases">
        <authorList>
            <person name="Lanie J.A."/>
            <person name="Ng W.-L."/>
            <person name="Kazmierczak K.M."/>
            <person name="Andrzejewski T.M."/>
            <person name="Davidsen T.M."/>
            <person name="Wayne K.J."/>
            <person name="Tettelin H."/>
            <person name="Glass J.I."/>
            <person name="Rusch D."/>
            <person name="Podicherti R."/>
            <person name="Tsui H.-C.T."/>
            <person name="Winkler M.E."/>
        </authorList>
    </citation>
    <scope>NUCLEOTIDE SEQUENCE [LARGE SCALE GENOMIC DNA]</scope>
    <source>
        <strain evidence="5 6">YBY</strain>
    </source>
</reference>
<dbReference type="EMBL" id="QEXO01000005">
    <property type="protein sequence ID" value="PWE12571.1"/>
    <property type="molecule type" value="Genomic_DNA"/>
</dbReference>
<feature type="domain" description="HTH araC/xylS-type" evidence="4">
    <location>
        <begin position="218"/>
        <end position="318"/>
    </location>
</feature>
<evidence type="ECO:0000256" key="2">
    <source>
        <dbReference type="ARBA" id="ARBA00023125"/>
    </source>
</evidence>
<dbReference type="InterPro" id="IPR018062">
    <property type="entry name" value="HTH_AraC-typ_CS"/>
</dbReference>
<dbReference type="InterPro" id="IPR020449">
    <property type="entry name" value="Tscrpt_reg_AraC-type_HTH"/>
</dbReference>
<protein>
    <submittedName>
        <fullName evidence="5">AraC family transcriptional regulator</fullName>
    </submittedName>
</protein>
<dbReference type="SMART" id="SM00342">
    <property type="entry name" value="HTH_ARAC"/>
    <property type="match status" value="1"/>
</dbReference>
<evidence type="ECO:0000256" key="1">
    <source>
        <dbReference type="ARBA" id="ARBA00023015"/>
    </source>
</evidence>
<evidence type="ECO:0000313" key="6">
    <source>
        <dbReference type="Proteomes" id="UP000245216"/>
    </source>
</evidence>
<dbReference type="PANTHER" id="PTHR11019:SF159">
    <property type="entry name" value="TRANSCRIPTIONAL REGULATOR-RELATED"/>
    <property type="match status" value="1"/>
</dbReference>
<sequence length="322" mass="35382">MSDSAFPDSHCAVDSKDTGHPVEELLLSGLEISASLFHLGQYCNQWESSLHGHQRAGFHVVLHGPCWLHIQHQDALALQAGDAVFFLRDVPHRLSSSPTPPDWNAAMQRQTMQNLEPQVPQSTGLLCGFLDLGRGLSELLLATVPDVLLIDGSQADADSGRPLLDLIQAEMRRQPQANSSLLEKLVELLLFYTLRQQMGQTPAEGALPAGLIHLASDSAFGGLIEQLLREPAKAWSVDDMAAYLNMSRAAFHRRFTLLCGMAPAQVLLQLRMQLAKRQLEQGLTMEQIAERIGYSSAAAFSAAFRRSVGVSPAQWRKQDSRS</sequence>
<accession>A0A2U2BF18</accession>
<dbReference type="RefSeq" id="WP_109089781.1">
    <property type="nucleotide sequence ID" value="NZ_QEXO01000005.1"/>
</dbReference>
<dbReference type="Gene3D" id="1.10.10.60">
    <property type="entry name" value="Homeodomain-like"/>
    <property type="match status" value="2"/>
</dbReference>
<gene>
    <name evidence="5" type="ORF">DF183_17480</name>
</gene>
<keyword evidence="3" id="KW-0804">Transcription</keyword>
<dbReference type="STRING" id="511.UZ73_11040"/>
<evidence type="ECO:0000259" key="4">
    <source>
        <dbReference type="PROSITE" id="PS01124"/>
    </source>
</evidence>
<keyword evidence="1" id="KW-0805">Transcription regulation</keyword>
<dbReference type="GO" id="GO:0043565">
    <property type="term" value="F:sequence-specific DNA binding"/>
    <property type="evidence" value="ECO:0007669"/>
    <property type="project" value="InterPro"/>
</dbReference>
<organism evidence="5 6">
    <name type="scientific">Alcaligenes faecalis</name>
    <dbReference type="NCBI Taxonomy" id="511"/>
    <lineage>
        <taxon>Bacteria</taxon>
        <taxon>Pseudomonadati</taxon>
        <taxon>Pseudomonadota</taxon>
        <taxon>Betaproteobacteria</taxon>
        <taxon>Burkholderiales</taxon>
        <taxon>Alcaligenaceae</taxon>
        <taxon>Alcaligenes</taxon>
    </lineage>
</organism>
<dbReference type="PRINTS" id="PR00032">
    <property type="entry name" value="HTHARAC"/>
</dbReference>
<dbReference type="PROSITE" id="PS01124">
    <property type="entry name" value="HTH_ARAC_FAMILY_2"/>
    <property type="match status" value="1"/>
</dbReference>
<proteinExistence type="predicted"/>
<dbReference type="InterPro" id="IPR032783">
    <property type="entry name" value="AraC_lig"/>
</dbReference>
<dbReference type="InterPro" id="IPR009057">
    <property type="entry name" value="Homeodomain-like_sf"/>
</dbReference>
<dbReference type="AlphaFoldDB" id="A0A2U2BF18"/>
<comment type="caution">
    <text evidence="5">The sequence shown here is derived from an EMBL/GenBank/DDBJ whole genome shotgun (WGS) entry which is preliminary data.</text>
</comment>
<name>A0A2U2BF18_ALCFA</name>
<dbReference type="Pfam" id="PF12852">
    <property type="entry name" value="Cupin_6"/>
    <property type="match status" value="1"/>
</dbReference>
<dbReference type="SUPFAM" id="SSF46689">
    <property type="entry name" value="Homeodomain-like"/>
    <property type="match status" value="2"/>
</dbReference>
<dbReference type="Proteomes" id="UP000245216">
    <property type="component" value="Unassembled WGS sequence"/>
</dbReference>
<dbReference type="GO" id="GO:0003700">
    <property type="term" value="F:DNA-binding transcription factor activity"/>
    <property type="evidence" value="ECO:0007669"/>
    <property type="project" value="InterPro"/>
</dbReference>
<evidence type="ECO:0000256" key="3">
    <source>
        <dbReference type="ARBA" id="ARBA00023163"/>
    </source>
</evidence>
<dbReference type="PROSITE" id="PS00041">
    <property type="entry name" value="HTH_ARAC_FAMILY_1"/>
    <property type="match status" value="1"/>
</dbReference>
<evidence type="ECO:0000313" key="5">
    <source>
        <dbReference type="EMBL" id="PWE12571.1"/>
    </source>
</evidence>
<dbReference type="InterPro" id="IPR018060">
    <property type="entry name" value="HTH_AraC"/>
</dbReference>